<dbReference type="InterPro" id="IPR001128">
    <property type="entry name" value="Cyt_P450"/>
</dbReference>
<proteinExistence type="inferred from homology"/>
<dbReference type="PANTHER" id="PTHR46696:SF1">
    <property type="entry name" value="CYTOCHROME P450 YJIB-RELATED"/>
    <property type="match status" value="1"/>
</dbReference>
<evidence type="ECO:0000313" key="3">
    <source>
        <dbReference type="Proteomes" id="UP001523216"/>
    </source>
</evidence>
<evidence type="ECO:0000313" key="2">
    <source>
        <dbReference type="EMBL" id="MCM4081057.1"/>
    </source>
</evidence>
<name>A0ABT0Y4X3_9ACTN</name>
<comment type="caution">
    <text evidence="2">The sequence shown here is derived from an EMBL/GenBank/DDBJ whole genome shotgun (WGS) entry which is preliminary data.</text>
</comment>
<dbReference type="Gene3D" id="1.10.630.10">
    <property type="entry name" value="Cytochrome P450"/>
    <property type="match status" value="1"/>
</dbReference>
<reference evidence="2 3" key="1">
    <citation type="submission" date="2022-06" db="EMBL/GenBank/DDBJ databases">
        <title>Actinoplanes abujensis sp. nov., isolated from Nigerian arid soil.</title>
        <authorList>
            <person name="Ding P."/>
        </authorList>
    </citation>
    <scope>NUCLEOTIDE SEQUENCE [LARGE SCALE GENOMIC DNA]</scope>
    <source>
        <strain evidence="3">TRM88002</strain>
    </source>
</reference>
<dbReference type="Proteomes" id="UP001523216">
    <property type="component" value="Unassembled WGS sequence"/>
</dbReference>
<protein>
    <submittedName>
        <fullName evidence="2">Cytochrome P450</fullName>
    </submittedName>
</protein>
<gene>
    <name evidence="2" type="ORF">LXN57_26120</name>
</gene>
<dbReference type="InterPro" id="IPR002397">
    <property type="entry name" value="Cyt_P450_B"/>
</dbReference>
<accession>A0ABT0Y4X3</accession>
<dbReference type="InterPro" id="IPR036396">
    <property type="entry name" value="Cyt_P450_sf"/>
</dbReference>
<dbReference type="PRINTS" id="PR00385">
    <property type="entry name" value="P450"/>
</dbReference>
<comment type="similarity">
    <text evidence="1">Belongs to the cytochrome P450 family.</text>
</comment>
<dbReference type="PANTHER" id="PTHR46696">
    <property type="entry name" value="P450, PUTATIVE (EUROFUNG)-RELATED"/>
    <property type="match status" value="1"/>
</dbReference>
<dbReference type="CDD" id="cd20625">
    <property type="entry name" value="CYP164-like"/>
    <property type="match status" value="1"/>
</dbReference>
<keyword evidence="3" id="KW-1185">Reference proteome</keyword>
<organism evidence="2 3">
    <name type="scientific">Paractinoplanes hotanensis</name>
    <dbReference type="NCBI Taxonomy" id="2906497"/>
    <lineage>
        <taxon>Bacteria</taxon>
        <taxon>Bacillati</taxon>
        <taxon>Actinomycetota</taxon>
        <taxon>Actinomycetes</taxon>
        <taxon>Micromonosporales</taxon>
        <taxon>Micromonosporaceae</taxon>
        <taxon>Paractinoplanes</taxon>
    </lineage>
</organism>
<dbReference type="SUPFAM" id="SSF48264">
    <property type="entry name" value="Cytochrome P450"/>
    <property type="match status" value="1"/>
</dbReference>
<dbReference type="EMBL" id="JAMQOL010000037">
    <property type="protein sequence ID" value="MCM4081057.1"/>
    <property type="molecule type" value="Genomic_DNA"/>
</dbReference>
<dbReference type="RefSeq" id="WP_251800852.1">
    <property type="nucleotide sequence ID" value="NZ_JAMQOL010000037.1"/>
</dbReference>
<evidence type="ECO:0000256" key="1">
    <source>
        <dbReference type="ARBA" id="ARBA00010617"/>
    </source>
</evidence>
<sequence length="418" mass="45971">MSELRTFLTFVAGIRRRKLTFARDGYLRGDLNARLHLAVGREDPYALYDRVRAAGPLVRTRSGDWVTADHQVCDTVLRHRAFGVRPSKLTVDDALADQFEVSFLGMDPPDHTRLRRLVQPFLGPAQVTGYAPLIERATDRLLDEAGPGNTIDLMAAVAGPLPMAVMMEMFGVPADRRDAFSRSAAVVGSAIDGIHSLTHAARLRDASLELERLFTDLFALRSREPADDLISHLVVQPPGRIEPAELLPLVNLLLVAGFETTVNLIGNAVLALMVHPGCWDALCADPRGEADAVIDETLRYDPPVQRAGRLALEDVEVAGRHVGAGEYIFLLLGGANRDPVAFPNPARFDPGRPRTTAHLAFASGIHYCVGQPLARLEATTVLRRLAERLPGMNLARPVRRRTSGMVRGPRELWIRRHT</sequence>
<dbReference type="PRINTS" id="PR00359">
    <property type="entry name" value="BP450"/>
</dbReference>
<dbReference type="Pfam" id="PF00067">
    <property type="entry name" value="p450"/>
    <property type="match status" value="1"/>
</dbReference>